<dbReference type="EMBL" id="CAJVQC010027990">
    <property type="protein sequence ID" value="CAG8738230.1"/>
    <property type="molecule type" value="Genomic_DNA"/>
</dbReference>
<evidence type="ECO:0000313" key="2">
    <source>
        <dbReference type="Proteomes" id="UP000789920"/>
    </source>
</evidence>
<keyword evidence="2" id="KW-1185">Reference proteome</keyword>
<sequence length="247" mass="29001">KFDEFIELFISEMKQIEKGKIMDVERSESLVIASLGDVIADLHKAMIWLELNDMVLQEDVILVIQQKILRHQTISISAPTITRCKEIAAEYGLRIKSLILDELKREKYLQSPHDIYHVIASKVLRFLKITINTLSSEEKLAFIVVWKSFDYPKNWQKLPNPISHIDSFMMSDCLQLAMIVPFIFNRLLKPQHFKKTDLTLFQQQIELSRNDLAMKHWLKYWILVAKTMSIAFKHLFLEGDYIKHVNA</sequence>
<reference evidence="1" key="1">
    <citation type="submission" date="2021-06" db="EMBL/GenBank/DDBJ databases">
        <authorList>
            <person name="Kallberg Y."/>
            <person name="Tangrot J."/>
            <person name="Rosling A."/>
        </authorList>
    </citation>
    <scope>NUCLEOTIDE SEQUENCE</scope>
    <source>
        <strain evidence="1">MA461A</strain>
    </source>
</reference>
<feature type="non-terminal residue" evidence="1">
    <location>
        <position position="1"/>
    </location>
</feature>
<organism evidence="1 2">
    <name type="scientific">Racocetra persica</name>
    <dbReference type="NCBI Taxonomy" id="160502"/>
    <lineage>
        <taxon>Eukaryota</taxon>
        <taxon>Fungi</taxon>
        <taxon>Fungi incertae sedis</taxon>
        <taxon>Mucoromycota</taxon>
        <taxon>Glomeromycotina</taxon>
        <taxon>Glomeromycetes</taxon>
        <taxon>Diversisporales</taxon>
        <taxon>Gigasporaceae</taxon>
        <taxon>Racocetra</taxon>
    </lineage>
</organism>
<comment type="caution">
    <text evidence="1">The sequence shown here is derived from an EMBL/GenBank/DDBJ whole genome shotgun (WGS) entry which is preliminary data.</text>
</comment>
<protein>
    <submittedName>
        <fullName evidence="1">27190_t:CDS:1</fullName>
    </submittedName>
</protein>
<accession>A0ACA9Q5A1</accession>
<name>A0ACA9Q5A1_9GLOM</name>
<evidence type="ECO:0000313" key="1">
    <source>
        <dbReference type="EMBL" id="CAG8738230.1"/>
    </source>
</evidence>
<dbReference type="Proteomes" id="UP000789920">
    <property type="component" value="Unassembled WGS sequence"/>
</dbReference>
<proteinExistence type="predicted"/>
<gene>
    <name evidence="1" type="ORF">RPERSI_LOCUS12884</name>
</gene>